<protein>
    <submittedName>
        <fullName evidence="1">Uncharacterized protein</fullName>
    </submittedName>
</protein>
<gene>
    <name evidence="1" type="ORF">HPB49_006361</name>
</gene>
<dbReference type="Proteomes" id="UP000821865">
    <property type="component" value="Chromosome 1"/>
</dbReference>
<accession>A0ACB8DWH1</accession>
<proteinExistence type="predicted"/>
<keyword evidence="2" id="KW-1185">Reference proteome</keyword>
<sequence length="107" mass="11781">MTVRTRDEDHDVIEYGIEPAVFLDGSSYFRINKRSGEVFLTRSLVGQAQTAAAHDPAAATPTLAEEEGPAQQTRIKASRGWRALQIASRVVRPLYLGPLWQFITGGP</sequence>
<evidence type="ECO:0000313" key="2">
    <source>
        <dbReference type="Proteomes" id="UP000821865"/>
    </source>
</evidence>
<dbReference type="EMBL" id="CM023470">
    <property type="protein sequence ID" value="KAH7978691.1"/>
    <property type="molecule type" value="Genomic_DNA"/>
</dbReference>
<reference evidence="1" key="1">
    <citation type="submission" date="2020-05" db="EMBL/GenBank/DDBJ databases">
        <title>Large-scale comparative analyses of tick genomes elucidate their genetic diversity and vector capacities.</title>
        <authorList>
            <person name="Jia N."/>
            <person name="Wang J."/>
            <person name="Shi W."/>
            <person name="Du L."/>
            <person name="Sun Y."/>
            <person name="Zhan W."/>
            <person name="Jiang J."/>
            <person name="Wang Q."/>
            <person name="Zhang B."/>
            <person name="Ji P."/>
            <person name="Sakyi L.B."/>
            <person name="Cui X."/>
            <person name="Yuan T."/>
            <person name="Jiang B."/>
            <person name="Yang W."/>
            <person name="Lam T.T.-Y."/>
            <person name="Chang Q."/>
            <person name="Ding S."/>
            <person name="Wang X."/>
            <person name="Zhu J."/>
            <person name="Ruan X."/>
            <person name="Zhao L."/>
            <person name="Wei J."/>
            <person name="Que T."/>
            <person name="Du C."/>
            <person name="Cheng J."/>
            <person name="Dai P."/>
            <person name="Han X."/>
            <person name="Huang E."/>
            <person name="Gao Y."/>
            <person name="Liu J."/>
            <person name="Shao H."/>
            <person name="Ye R."/>
            <person name="Li L."/>
            <person name="Wei W."/>
            <person name="Wang X."/>
            <person name="Wang C."/>
            <person name="Yang T."/>
            <person name="Huo Q."/>
            <person name="Li W."/>
            <person name="Guo W."/>
            <person name="Chen H."/>
            <person name="Zhou L."/>
            <person name="Ni X."/>
            <person name="Tian J."/>
            <person name="Zhou Y."/>
            <person name="Sheng Y."/>
            <person name="Liu T."/>
            <person name="Pan Y."/>
            <person name="Xia L."/>
            <person name="Li J."/>
            <person name="Zhao F."/>
            <person name="Cao W."/>
        </authorList>
    </citation>
    <scope>NUCLEOTIDE SEQUENCE</scope>
    <source>
        <strain evidence="1">Dsil-2018</strain>
    </source>
</reference>
<evidence type="ECO:0000313" key="1">
    <source>
        <dbReference type="EMBL" id="KAH7978691.1"/>
    </source>
</evidence>
<name>A0ACB8DWH1_DERSI</name>
<organism evidence="1 2">
    <name type="scientific">Dermacentor silvarum</name>
    <name type="common">Tick</name>
    <dbReference type="NCBI Taxonomy" id="543639"/>
    <lineage>
        <taxon>Eukaryota</taxon>
        <taxon>Metazoa</taxon>
        <taxon>Ecdysozoa</taxon>
        <taxon>Arthropoda</taxon>
        <taxon>Chelicerata</taxon>
        <taxon>Arachnida</taxon>
        <taxon>Acari</taxon>
        <taxon>Parasitiformes</taxon>
        <taxon>Ixodida</taxon>
        <taxon>Ixodoidea</taxon>
        <taxon>Ixodidae</taxon>
        <taxon>Rhipicephalinae</taxon>
        <taxon>Dermacentor</taxon>
    </lineage>
</organism>
<comment type="caution">
    <text evidence="1">The sequence shown here is derived from an EMBL/GenBank/DDBJ whole genome shotgun (WGS) entry which is preliminary data.</text>
</comment>